<protein>
    <recommendedName>
        <fullName evidence="5">L-threonine aldolase</fullName>
        <ecNumber evidence="5">4.1.2.48</ecNumber>
    </recommendedName>
</protein>
<evidence type="ECO:0000259" key="6">
    <source>
        <dbReference type="Pfam" id="PF01212"/>
    </source>
</evidence>
<comment type="similarity">
    <text evidence="2 5">Belongs to the threonine aldolase family.</text>
</comment>
<dbReference type="InterPro" id="IPR015421">
    <property type="entry name" value="PyrdxlP-dep_Trfase_major"/>
</dbReference>
<dbReference type="InterPro" id="IPR015424">
    <property type="entry name" value="PyrdxlP-dep_Trfase"/>
</dbReference>
<evidence type="ECO:0000313" key="8">
    <source>
        <dbReference type="Proteomes" id="UP000307874"/>
    </source>
</evidence>
<dbReference type="RefSeq" id="WP_138748873.1">
    <property type="nucleotide sequence ID" value="NZ_VCLB01000006.1"/>
</dbReference>
<keyword evidence="5" id="KW-0456">Lyase</keyword>
<evidence type="ECO:0000256" key="5">
    <source>
        <dbReference type="PIRNR" id="PIRNR038940"/>
    </source>
</evidence>
<comment type="subunit">
    <text evidence="3">Homotetramer.</text>
</comment>
<comment type="function">
    <text evidence="5">Catalyzes the cleavage of L-allo-threonine and L-threonine to glycine and acetaldehyde.</text>
</comment>
<evidence type="ECO:0000256" key="4">
    <source>
        <dbReference type="ARBA" id="ARBA00022898"/>
    </source>
</evidence>
<dbReference type="SUPFAM" id="SSF53383">
    <property type="entry name" value="PLP-dependent transferases"/>
    <property type="match status" value="1"/>
</dbReference>
<dbReference type="InterPro" id="IPR001597">
    <property type="entry name" value="ArAA_b-elim_lyase/Thr_aldolase"/>
</dbReference>
<comment type="caution">
    <text evidence="7">The sequence shown here is derived from an EMBL/GenBank/DDBJ whole genome shotgun (WGS) entry which is preliminary data.</text>
</comment>
<reference evidence="7 8" key="2">
    <citation type="submission" date="2019-06" db="EMBL/GenBank/DDBJ databases">
        <title>Martelella lutilitoris sp. nov., isolated from a tidal mudflat.</title>
        <authorList>
            <person name="Kim Y.-J."/>
        </authorList>
    </citation>
    <scope>NUCLEOTIDE SEQUENCE [LARGE SCALE GENOMIC DNA]</scope>
    <source>
        <strain evidence="7 8">GH2-6</strain>
    </source>
</reference>
<evidence type="ECO:0000256" key="1">
    <source>
        <dbReference type="ARBA" id="ARBA00001933"/>
    </source>
</evidence>
<dbReference type="InterPro" id="IPR026273">
    <property type="entry name" value="Low_specificity_L-TA_bact"/>
</dbReference>
<evidence type="ECO:0000256" key="2">
    <source>
        <dbReference type="ARBA" id="ARBA00006966"/>
    </source>
</evidence>
<dbReference type="AlphaFoldDB" id="A0A5C4JQQ8"/>
<gene>
    <name evidence="7" type="ORF">FF124_12765</name>
</gene>
<keyword evidence="8" id="KW-1185">Reference proteome</keyword>
<comment type="cofactor">
    <cofactor evidence="1 5">
        <name>pyridoxal 5'-phosphate</name>
        <dbReference type="ChEBI" id="CHEBI:597326"/>
    </cofactor>
</comment>
<dbReference type="Gene3D" id="3.40.640.10">
    <property type="entry name" value="Type I PLP-dependent aspartate aminotransferase-like (Major domain)"/>
    <property type="match status" value="1"/>
</dbReference>
<organism evidence="7 8">
    <name type="scientific">Martelella lutilitoris</name>
    <dbReference type="NCBI Taxonomy" id="2583532"/>
    <lineage>
        <taxon>Bacteria</taxon>
        <taxon>Pseudomonadati</taxon>
        <taxon>Pseudomonadota</taxon>
        <taxon>Alphaproteobacteria</taxon>
        <taxon>Hyphomicrobiales</taxon>
        <taxon>Aurantimonadaceae</taxon>
        <taxon>Martelella</taxon>
    </lineage>
</organism>
<dbReference type="CDD" id="cd06502">
    <property type="entry name" value="TA_like"/>
    <property type="match status" value="1"/>
</dbReference>
<dbReference type="EC" id="4.1.2.48" evidence="5"/>
<dbReference type="OrthoDB" id="9774495at2"/>
<dbReference type="PANTHER" id="PTHR48097:SF5">
    <property type="entry name" value="LOW SPECIFICITY L-THREONINE ALDOLASE"/>
    <property type="match status" value="1"/>
</dbReference>
<proteinExistence type="inferred from homology"/>
<comment type="catalytic activity">
    <reaction evidence="5">
        <text>L-threonine = acetaldehyde + glycine</text>
        <dbReference type="Rhea" id="RHEA:19625"/>
        <dbReference type="ChEBI" id="CHEBI:15343"/>
        <dbReference type="ChEBI" id="CHEBI:57305"/>
        <dbReference type="ChEBI" id="CHEBI:57926"/>
        <dbReference type="EC" id="4.1.2.48"/>
    </reaction>
</comment>
<dbReference type="GO" id="GO:0008732">
    <property type="term" value="F:L-allo-threonine aldolase activity"/>
    <property type="evidence" value="ECO:0007669"/>
    <property type="project" value="RHEA"/>
</dbReference>
<dbReference type="Proteomes" id="UP000307874">
    <property type="component" value="Unassembled WGS sequence"/>
</dbReference>
<evidence type="ECO:0000256" key="3">
    <source>
        <dbReference type="ARBA" id="ARBA00011881"/>
    </source>
</evidence>
<dbReference type="PANTHER" id="PTHR48097">
    <property type="entry name" value="L-THREONINE ALDOLASE-RELATED"/>
    <property type="match status" value="1"/>
</dbReference>
<dbReference type="Gene3D" id="3.90.1150.10">
    <property type="entry name" value="Aspartate Aminotransferase, domain 1"/>
    <property type="match status" value="1"/>
</dbReference>
<dbReference type="PIRSF" id="PIRSF038940">
    <property type="entry name" value="Low_specificity_LTA"/>
    <property type="match status" value="1"/>
</dbReference>
<accession>A0A5C4JQQ8</accession>
<dbReference type="InterPro" id="IPR015422">
    <property type="entry name" value="PyrdxlP-dep_Trfase_small"/>
</dbReference>
<name>A0A5C4JQQ8_9HYPH</name>
<evidence type="ECO:0000313" key="7">
    <source>
        <dbReference type="EMBL" id="TNB47713.1"/>
    </source>
</evidence>
<sequence length="356" mass="38644">MFFASDNWSGAHPAIGEALIREQSGYANAYGTSPLDRKIEARFNEIFEREVAVFFVGTGTAANSLALSSVGRPGGVVFCHKDAHIANDEGGAPEYFTGGGRLATVSGPEGKMTPSELRRIAARYPADFIHHGQPMALSLTQSTEVGTVYGLDEIDALTAVAKDGGLPVHMDGARFANALVALDTTPAEMTWKRGVDILSFGGTKNGCWCAEAIVFMNPDQAREMPFIRKRAAHLFSKTRFISAQLDAYLTNDLWLDLARHSNAMAERMRIAFRKSAKARLAWETLSNEVFIILPKASAEAARRAGAQFYDWLTPADQPGLVAEGEVLARCVTSFATTEAEVDRFVSFLEAEPLTKG</sequence>
<keyword evidence="4 5" id="KW-0663">Pyridoxal phosphate</keyword>
<reference evidence="7 8" key="1">
    <citation type="submission" date="2019-05" db="EMBL/GenBank/DDBJ databases">
        <authorList>
            <person name="Lee S.D."/>
        </authorList>
    </citation>
    <scope>NUCLEOTIDE SEQUENCE [LARGE SCALE GENOMIC DNA]</scope>
    <source>
        <strain evidence="7 8">GH2-6</strain>
    </source>
</reference>
<feature type="domain" description="Aromatic amino acid beta-eliminating lyase/threonine aldolase" evidence="6">
    <location>
        <begin position="3"/>
        <end position="274"/>
    </location>
</feature>
<dbReference type="GO" id="GO:0006567">
    <property type="term" value="P:L-threonine catabolic process"/>
    <property type="evidence" value="ECO:0007669"/>
    <property type="project" value="UniProtKB-UniRule"/>
</dbReference>
<dbReference type="EMBL" id="VCLB01000006">
    <property type="protein sequence ID" value="TNB47713.1"/>
    <property type="molecule type" value="Genomic_DNA"/>
</dbReference>
<comment type="catalytic activity">
    <reaction evidence="5">
        <text>L-allo-threonine = acetaldehyde + glycine</text>
        <dbReference type="Rhea" id="RHEA:26209"/>
        <dbReference type="ChEBI" id="CHEBI:15343"/>
        <dbReference type="ChEBI" id="CHEBI:57305"/>
        <dbReference type="ChEBI" id="CHEBI:58585"/>
        <dbReference type="EC" id="4.1.2.48"/>
    </reaction>
</comment>
<dbReference type="Pfam" id="PF01212">
    <property type="entry name" value="Beta_elim_lyase"/>
    <property type="match status" value="1"/>
</dbReference>